<organism evidence="1">
    <name type="scientific">termite gut metagenome</name>
    <dbReference type="NCBI Taxonomy" id="433724"/>
    <lineage>
        <taxon>unclassified sequences</taxon>
        <taxon>metagenomes</taxon>
        <taxon>organismal metagenomes</taxon>
    </lineage>
</organism>
<proteinExistence type="predicted"/>
<accession>A0A5J4SSV7</accession>
<dbReference type="EMBL" id="SNRY01000067">
    <property type="protein sequence ID" value="KAA6348491.1"/>
    <property type="molecule type" value="Genomic_DNA"/>
</dbReference>
<reference evidence="1" key="1">
    <citation type="submission" date="2019-03" db="EMBL/GenBank/DDBJ databases">
        <title>Single cell metagenomics reveals metabolic interactions within the superorganism composed of flagellate Streblomastix strix and complex community of Bacteroidetes bacteria on its surface.</title>
        <authorList>
            <person name="Treitli S.C."/>
            <person name="Kolisko M."/>
            <person name="Husnik F."/>
            <person name="Keeling P."/>
            <person name="Hampl V."/>
        </authorList>
    </citation>
    <scope>NUCLEOTIDE SEQUENCE</scope>
    <source>
        <strain evidence="1">STM</strain>
    </source>
</reference>
<evidence type="ECO:0000313" key="1">
    <source>
        <dbReference type="EMBL" id="KAA6348491.1"/>
    </source>
</evidence>
<name>A0A5J4SSV7_9ZZZZ</name>
<sequence>MQKAYNENALIAIWQSGKKLDTGDHANKGEILLGIKLVIKNGIYFETVEFFEYEGLLPCGFEKPCERAVYSLTEVVFNEKTNEFELSERNIGSYSFHYVKYASSIVELNQL</sequence>
<dbReference type="AlphaFoldDB" id="A0A5J4SSV7"/>
<comment type="caution">
    <text evidence="1">The sequence shown here is derived from an EMBL/GenBank/DDBJ whole genome shotgun (WGS) entry which is preliminary data.</text>
</comment>
<protein>
    <submittedName>
        <fullName evidence="1">Uncharacterized protein</fullName>
    </submittedName>
</protein>
<gene>
    <name evidence="1" type="ORF">EZS27_004091</name>
</gene>